<dbReference type="GO" id="GO:0006355">
    <property type="term" value="P:regulation of DNA-templated transcription"/>
    <property type="evidence" value="ECO:0007669"/>
    <property type="project" value="InterPro"/>
</dbReference>
<evidence type="ECO:0000313" key="3">
    <source>
        <dbReference type="Proteomes" id="UP000464658"/>
    </source>
</evidence>
<dbReference type="InterPro" id="IPR002078">
    <property type="entry name" value="Sigma_54_int"/>
</dbReference>
<dbReference type="Proteomes" id="UP000464658">
    <property type="component" value="Chromosome"/>
</dbReference>
<evidence type="ECO:0000259" key="1">
    <source>
        <dbReference type="Pfam" id="PF00158"/>
    </source>
</evidence>
<gene>
    <name evidence="2" type="ORF">BsIDN1_37840</name>
</gene>
<feature type="domain" description="Sigma-54 factor interaction" evidence="1">
    <location>
        <begin position="10"/>
        <end position="75"/>
    </location>
</feature>
<dbReference type="AlphaFoldDB" id="A0A5S9MF12"/>
<proteinExistence type="predicted"/>
<dbReference type="Gene3D" id="3.40.50.300">
    <property type="entry name" value="P-loop containing nucleotide triphosphate hydrolases"/>
    <property type="match status" value="1"/>
</dbReference>
<dbReference type="GO" id="GO:0005524">
    <property type="term" value="F:ATP binding"/>
    <property type="evidence" value="ECO:0007669"/>
    <property type="project" value="InterPro"/>
</dbReference>
<evidence type="ECO:0000313" key="2">
    <source>
        <dbReference type="EMBL" id="BBP90166.1"/>
    </source>
</evidence>
<accession>A0A5S9MF12</accession>
<dbReference type="SUPFAM" id="SSF52540">
    <property type="entry name" value="P-loop containing nucleoside triphosphate hydrolases"/>
    <property type="match status" value="1"/>
</dbReference>
<protein>
    <recommendedName>
        <fullName evidence="1">Sigma-54 factor interaction domain-containing protein</fullName>
    </recommendedName>
</protein>
<dbReference type="InterPro" id="IPR027417">
    <property type="entry name" value="P-loop_NTPase"/>
</dbReference>
<dbReference type="Pfam" id="PF00158">
    <property type="entry name" value="Sigma54_activat"/>
    <property type="match status" value="1"/>
</dbReference>
<name>A0A5S9MF12_BACIA</name>
<organism evidence="2 3">
    <name type="scientific">Bacillus safensis</name>
    <dbReference type="NCBI Taxonomy" id="561879"/>
    <lineage>
        <taxon>Bacteria</taxon>
        <taxon>Bacillati</taxon>
        <taxon>Bacillota</taxon>
        <taxon>Bacilli</taxon>
        <taxon>Bacillales</taxon>
        <taxon>Bacillaceae</taxon>
        <taxon>Bacillus</taxon>
    </lineage>
</organism>
<reference evidence="2 3" key="1">
    <citation type="submission" date="2019-12" db="EMBL/GenBank/DDBJ databases">
        <title>Full genome sequence of a Bacillus safensis strain isolated from commercially available natto in Indonesia.</title>
        <authorList>
            <person name="Yoshida M."/>
            <person name="Uomi M."/>
            <person name="Waturangi D."/>
            <person name="Ekaputri J.J."/>
            <person name="Setiamarga D.H.E."/>
        </authorList>
    </citation>
    <scope>NUCLEOTIDE SEQUENCE [LARGE SCALE GENOMIC DNA]</scope>
    <source>
        <strain evidence="2 3">IDN1</strain>
    </source>
</reference>
<sequence>MATQSFASIYGDHQDIKHAIHLAKQFSKNEQPVLITGDIGTGKTLFAQEMANVSVPHASLTHMYCPILNEETLQKAFIEKKTIKFFI</sequence>
<dbReference type="EMBL" id="AP021906">
    <property type="protein sequence ID" value="BBP90166.1"/>
    <property type="molecule type" value="Genomic_DNA"/>
</dbReference>